<keyword evidence="2 6" id="KW-0067">ATP-binding</keyword>
<dbReference type="InterPro" id="IPR003593">
    <property type="entry name" value="AAA+_ATPase"/>
</dbReference>
<evidence type="ECO:0000313" key="6">
    <source>
        <dbReference type="EMBL" id="AIZ56153.1"/>
    </source>
</evidence>
<feature type="domain" description="ABC transporter" evidence="5">
    <location>
        <begin position="325"/>
        <end position="537"/>
    </location>
</feature>
<dbReference type="OrthoDB" id="10909at2157"/>
<dbReference type="InterPro" id="IPR032781">
    <property type="entry name" value="ABC_tran_Xtn"/>
</dbReference>
<proteinExistence type="predicted"/>
<keyword evidence="1" id="KW-0547">Nucleotide-binding</keyword>
<dbReference type="FunFam" id="3.40.50.300:FF:000011">
    <property type="entry name" value="Putative ABC transporter ATP-binding component"/>
    <property type="match status" value="1"/>
</dbReference>
<reference evidence="6 7" key="1">
    <citation type="journal article" date="2014" name="Appl. Environ. Microbiol.">
        <title>Comparative Genome Analysis of 'Candidatus Methanoplasma termitum' Indicates a New Mode of Energy Metabolism in the Seventh Order of Methanogens.</title>
        <authorList>
            <person name="Lang K."/>
            <person name="Schuldes J."/>
            <person name="Klingl A."/>
            <person name="Poehlein A."/>
            <person name="Daniel R."/>
            <person name="Brune A."/>
        </authorList>
    </citation>
    <scope>NUCLEOTIDE SEQUENCE [LARGE SCALE GENOMIC DNA]</scope>
    <source>
        <strain evidence="7">Mpt1</strain>
    </source>
</reference>
<name>A0A0A7LAY5_9ARCH</name>
<dbReference type="SUPFAM" id="SSF52540">
    <property type="entry name" value="P-loop containing nucleoside triphosphate hydrolases"/>
    <property type="match status" value="2"/>
</dbReference>
<dbReference type="Gene3D" id="3.40.50.300">
    <property type="entry name" value="P-loop containing nucleotide triphosphate hydrolases"/>
    <property type="match status" value="2"/>
</dbReference>
<organism evidence="6 7">
    <name type="scientific">Candidatus Methanoplasma termitum</name>
    <dbReference type="NCBI Taxonomy" id="1577791"/>
    <lineage>
        <taxon>Archaea</taxon>
        <taxon>Methanobacteriati</taxon>
        <taxon>Thermoplasmatota</taxon>
        <taxon>Thermoplasmata</taxon>
        <taxon>Methanomassiliicoccales</taxon>
        <taxon>Methanomassiliicoccaceae</taxon>
        <taxon>Candidatus Methanoplasma</taxon>
    </lineage>
</organism>
<protein>
    <submittedName>
        <fullName evidence="6">Putative ABC transporter ATP-binding protein</fullName>
    </submittedName>
</protein>
<feature type="compositionally biased region" description="Basic and acidic residues" evidence="4">
    <location>
        <begin position="593"/>
        <end position="606"/>
    </location>
</feature>
<evidence type="ECO:0000256" key="3">
    <source>
        <dbReference type="SAM" id="Coils"/>
    </source>
</evidence>
<accession>A0A0A7LAY5</accession>
<dbReference type="GO" id="GO:0016887">
    <property type="term" value="F:ATP hydrolysis activity"/>
    <property type="evidence" value="ECO:0007669"/>
    <property type="project" value="InterPro"/>
</dbReference>
<dbReference type="GeneID" id="24817926"/>
<dbReference type="PROSITE" id="PS50893">
    <property type="entry name" value="ABC_TRANSPORTER_2"/>
    <property type="match status" value="2"/>
</dbReference>
<dbReference type="Pfam" id="PF12848">
    <property type="entry name" value="ABC_tran_Xtn"/>
    <property type="match status" value="1"/>
</dbReference>
<evidence type="ECO:0000256" key="4">
    <source>
        <dbReference type="SAM" id="MobiDB-lite"/>
    </source>
</evidence>
<evidence type="ECO:0000313" key="7">
    <source>
        <dbReference type="Proteomes" id="UP000030787"/>
    </source>
</evidence>
<gene>
    <name evidence="6" type="ORF">Mpt1_c02530</name>
</gene>
<sequence length="606" mass="68355">MLLKAQAVTKAFGPVKVLTDASLQINEGDSIGLIGINGAGKSTFLKILLGEIKPDTGELTRYTNNIGYLEQFPESSSEFTVHDVLGRPYGHIENIKKKMREIEEAMASGGNVDWNALAAEYSKLERDLKASDVQDESKLIKVLKKVGLSENIMGRTMDSLSGGERTKVMLSRILVQADDCDMLVMDEPTSHLDVETVEWLEDYLLKTHCSVLVISHDRYFLDKIATRMTEISNGKTREYKGNYTDFITKKMLDLDRMEKEYKKYVNNKRRQEEIAEQLHKDQWYLTTHKTRKKLIDKMDEKEKPEENKEITVRIQAAHKSGKNVITCKDLSVQLGGRTILENVELDIQKGDKIGIFGSNGEGKSTLIKALLEEIPSKGELWVAPGAKIGYYSQNHEGLNLMLTAEEQIMSVIGKERRGDARSILSRMLLMGDDVERPIKTLSGGQRARVALCMLLLQETNVLILDEPTNYLDIPARHAVEEALNEYDGTIITITHDRYFLDTVCTKVIEVKDKHITMFNGTYSAMRGRPNTKEVVMDADEYKVIAPFTNWVINKKYAKNDKVLITPAEIGGFQWALDQGKLKKTGGRQRKKVSAPEEPEKGPKMGT</sequence>
<dbReference type="InterPro" id="IPR017871">
    <property type="entry name" value="ABC_transporter-like_CS"/>
</dbReference>
<feature type="region of interest" description="Disordered" evidence="4">
    <location>
        <begin position="580"/>
        <end position="606"/>
    </location>
</feature>
<evidence type="ECO:0000259" key="5">
    <source>
        <dbReference type="PROSITE" id="PS50893"/>
    </source>
</evidence>
<dbReference type="AlphaFoldDB" id="A0A0A7LAY5"/>
<dbReference type="GO" id="GO:0005524">
    <property type="term" value="F:ATP binding"/>
    <property type="evidence" value="ECO:0007669"/>
    <property type="project" value="UniProtKB-KW"/>
</dbReference>
<dbReference type="InterPro" id="IPR051309">
    <property type="entry name" value="ABCF_ATPase"/>
</dbReference>
<dbReference type="CDD" id="cd03221">
    <property type="entry name" value="ABCF_EF-3"/>
    <property type="match status" value="2"/>
</dbReference>
<evidence type="ECO:0000256" key="1">
    <source>
        <dbReference type="ARBA" id="ARBA00022741"/>
    </source>
</evidence>
<dbReference type="RefSeq" id="WP_048111505.1">
    <property type="nucleotide sequence ID" value="NZ_CP010070.1"/>
</dbReference>
<dbReference type="PANTHER" id="PTHR42855:SF2">
    <property type="entry name" value="DRUG RESISTANCE ABC TRANSPORTER,ATP-BINDING PROTEIN"/>
    <property type="match status" value="1"/>
</dbReference>
<dbReference type="HOGENOM" id="CLU_000604_36_0_2"/>
<dbReference type="KEGG" id="mear:Mpt1_c02530"/>
<dbReference type="InterPro" id="IPR027417">
    <property type="entry name" value="P-loop_NTPase"/>
</dbReference>
<feature type="compositionally biased region" description="Basic residues" evidence="4">
    <location>
        <begin position="581"/>
        <end position="592"/>
    </location>
</feature>
<dbReference type="STRING" id="1577791.Mpt1_c02530"/>
<feature type="domain" description="ABC transporter" evidence="5">
    <location>
        <begin position="3"/>
        <end position="259"/>
    </location>
</feature>
<keyword evidence="7" id="KW-1185">Reference proteome</keyword>
<dbReference type="Proteomes" id="UP000030787">
    <property type="component" value="Chromosome"/>
</dbReference>
<dbReference type="SMART" id="SM00382">
    <property type="entry name" value="AAA"/>
    <property type="match status" value="2"/>
</dbReference>
<keyword evidence="3" id="KW-0175">Coiled coil</keyword>
<dbReference type="EMBL" id="CP010070">
    <property type="protein sequence ID" value="AIZ56153.1"/>
    <property type="molecule type" value="Genomic_DNA"/>
</dbReference>
<feature type="coiled-coil region" evidence="3">
    <location>
        <begin position="247"/>
        <end position="281"/>
    </location>
</feature>
<dbReference type="PANTHER" id="PTHR42855">
    <property type="entry name" value="ABC TRANSPORTER ATP-BINDING SUBUNIT"/>
    <property type="match status" value="1"/>
</dbReference>
<dbReference type="PROSITE" id="PS00211">
    <property type="entry name" value="ABC_TRANSPORTER_1"/>
    <property type="match status" value="2"/>
</dbReference>
<dbReference type="InterPro" id="IPR003439">
    <property type="entry name" value="ABC_transporter-like_ATP-bd"/>
</dbReference>
<dbReference type="Pfam" id="PF00005">
    <property type="entry name" value="ABC_tran"/>
    <property type="match status" value="2"/>
</dbReference>
<evidence type="ECO:0000256" key="2">
    <source>
        <dbReference type="ARBA" id="ARBA00022840"/>
    </source>
</evidence>